<feature type="transmembrane region" description="Helical" evidence="1">
    <location>
        <begin position="207"/>
        <end position="227"/>
    </location>
</feature>
<feature type="transmembrane region" description="Helical" evidence="1">
    <location>
        <begin position="143"/>
        <end position="164"/>
    </location>
</feature>
<keyword evidence="6" id="KW-1185">Reference proteome</keyword>
<dbReference type="InterPro" id="IPR031621">
    <property type="entry name" value="HisKA_7TM"/>
</dbReference>
<dbReference type="Gene3D" id="3.30.450.20">
    <property type="entry name" value="PAS domain"/>
    <property type="match status" value="1"/>
</dbReference>
<keyword evidence="1" id="KW-1133">Transmembrane helix</keyword>
<dbReference type="InterPro" id="IPR013656">
    <property type="entry name" value="PAS_4"/>
</dbReference>
<dbReference type="InterPro" id="IPR043128">
    <property type="entry name" value="Rev_trsase/Diguanyl_cyclase"/>
</dbReference>
<dbReference type="NCBIfam" id="TIGR00254">
    <property type="entry name" value="GGDEF"/>
    <property type="match status" value="1"/>
</dbReference>
<dbReference type="SUPFAM" id="SSF55073">
    <property type="entry name" value="Nucleotide cyclase"/>
    <property type="match status" value="1"/>
</dbReference>
<feature type="transmembrane region" description="Helical" evidence="1">
    <location>
        <begin position="66"/>
        <end position="88"/>
    </location>
</feature>
<evidence type="ECO:0000259" key="4">
    <source>
        <dbReference type="PROSITE" id="PS50887"/>
    </source>
</evidence>
<dbReference type="SUPFAM" id="SSF55785">
    <property type="entry name" value="PYP-like sensor domain (PAS domain)"/>
    <property type="match status" value="1"/>
</dbReference>
<dbReference type="InterPro" id="IPR000014">
    <property type="entry name" value="PAS"/>
</dbReference>
<proteinExistence type="predicted"/>
<name>A0A7C9I3V5_9DEIO</name>
<evidence type="ECO:0000259" key="3">
    <source>
        <dbReference type="PROSITE" id="PS50113"/>
    </source>
</evidence>
<accession>A0A7C9I3V5</accession>
<evidence type="ECO:0000313" key="6">
    <source>
        <dbReference type="Proteomes" id="UP000483286"/>
    </source>
</evidence>
<dbReference type="PROSITE" id="PS50887">
    <property type="entry name" value="GGDEF"/>
    <property type="match status" value="1"/>
</dbReference>
<dbReference type="InterPro" id="IPR050469">
    <property type="entry name" value="Diguanylate_Cyclase"/>
</dbReference>
<dbReference type="CDD" id="cd01949">
    <property type="entry name" value="GGDEF"/>
    <property type="match status" value="1"/>
</dbReference>
<dbReference type="PANTHER" id="PTHR45138:SF9">
    <property type="entry name" value="DIGUANYLATE CYCLASE DGCM-RELATED"/>
    <property type="match status" value="1"/>
</dbReference>
<gene>
    <name evidence="5" type="ORF">GO986_13275</name>
</gene>
<dbReference type="Pfam" id="PF00990">
    <property type="entry name" value="GGDEF"/>
    <property type="match status" value="1"/>
</dbReference>
<feature type="transmembrane region" description="Helical" evidence="1">
    <location>
        <begin position="6"/>
        <end position="26"/>
    </location>
</feature>
<protein>
    <submittedName>
        <fullName evidence="5">Diguanylate cyclase</fullName>
    </submittedName>
</protein>
<dbReference type="InterPro" id="IPR029787">
    <property type="entry name" value="Nucleotide_cyclase"/>
</dbReference>
<dbReference type="RefSeq" id="WP_157459785.1">
    <property type="nucleotide sequence ID" value="NZ_WQLB01000018.1"/>
</dbReference>
<dbReference type="SMART" id="SM00267">
    <property type="entry name" value="GGDEF"/>
    <property type="match status" value="1"/>
</dbReference>
<dbReference type="Pfam" id="PF16927">
    <property type="entry name" value="HisKA_7TM"/>
    <property type="match status" value="1"/>
</dbReference>
<dbReference type="Proteomes" id="UP000483286">
    <property type="component" value="Unassembled WGS sequence"/>
</dbReference>
<dbReference type="PANTHER" id="PTHR45138">
    <property type="entry name" value="REGULATORY COMPONENTS OF SENSORY TRANSDUCTION SYSTEM"/>
    <property type="match status" value="1"/>
</dbReference>
<dbReference type="CDD" id="cd00130">
    <property type="entry name" value="PAS"/>
    <property type="match status" value="1"/>
</dbReference>
<dbReference type="EMBL" id="WQLB01000018">
    <property type="protein sequence ID" value="MVN87731.1"/>
    <property type="molecule type" value="Genomic_DNA"/>
</dbReference>
<sequence length="529" mass="57402">MLEYTPYVVPFLVSLGLTSALALVAVGRPSPAARTFVWLMLGLSIWTLCYALELCSPTLAGKHAWLVAKYVGAAPTPLLWLVFCLYATGREAWLTRRVQWTLAGWAALTFAVVCTDSVHHLMWTELRVVPGEPELQAGHGPFFWLYAAAIYASILTSVVLFTRFYWTAQPLFRRQGLLLTLGGFAPLAGRMSEDLFGLDLLPRVDEVIFFFLVSAVLFALALFRYSALRLVPIAHHLVVHNIRAGIVVLDLSGRVVDLNPFARELFGLTGNAGVGAPSHTVLPYLAPPDAPQTTDEEVTLLSRGQPAYFTVQRSPIRGASGRLSGQAVVLFDVTARREAEQQLRQLAQSDALTGVHNRRHFVTLAGQALAQAGRSGQPFAVVMMDIDRFKGINDTYGHPAGDEVLRAVAQTCQARLRRTDLFARYGGEEFVALLPATSAPEAQQVAEALREAVEALRLEDAGRPIPVTLSLGLVAGQTAQTTQDQTPQDLDLHAWIAQADAALYAAKTGGRNRVTLAVSQGRGVGMAVG</sequence>
<dbReference type="PROSITE" id="PS50113">
    <property type="entry name" value="PAC"/>
    <property type="match status" value="1"/>
</dbReference>
<dbReference type="GO" id="GO:0005886">
    <property type="term" value="C:plasma membrane"/>
    <property type="evidence" value="ECO:0007669"/>
    <property type="project" value="TreeGrafter"/>
</dbReference>
<evidence type="ECO:0000259" key="2">
    <source>
        <dbReference type="PROSITE" id="PS50112"/>
    </source>
</evidence>
<dbReference type="FunFam" id="3.30.70.270:FF:000001">
    <property type="entry name" value="Diguanylate cyclase domain protein"/>
    <property type="match status" value="1"/>
</dbReference>
<dbReference type="InterPro" id="IPR000160">
    <property type="entry name" value="GGDEF_dom"/>
</dbReference>
<dbReference type="GO" id="GO:1902201">
    <property type="term" value="P:negative regulation of bacterial-type flagellum-dependent cell motility"/>
    <property type="evidence" value="ECO:0007669"/>
    <property type="project" value="TreeGrafter"/>
</dbReference>
<dbReference type="Gene3D" id="3.30.70.270">
    <property type="match status" value="1"/>
</dbReference>
<dbReference type="PROSITE" id="PS50112">
    <property type="entry name" value="PAS"/>
    <property type="match status" value="1"/>
</dbReference>
<feature type="transmembrane region" description="Helical" evidence="1">
    <location>
        <begin position="38"/>
        <end position="60"/>
    </location>
</feature>
<dbReference type="GO" id="GO:0052621">
    <property type="term" value="F:diguanylate cyclase activity"/>
    <property type="evidence" value="ECO:0007669"/>
    <property type="project" value="TreeGrafter"/>
</dbReference>
<dbReference type="AlphaFoldDB" id="A0A7C9I3V5"/>
<feature type="domain" description="PAS" evidence="2">
    <location>
        <begin position="238"/>
        <end position="304"/>
    </location>
</feature>
<evidence type="ECO:0000313" key="5">
    <source>
        <dbReference type="EMBL" id="MVN87731.1"/>
    </source>
</evidence>
<comment type="caution">
    <text evidence="5">The sequence shown here is derived from an EMBL/GenBank/DDBJ whole genome shotgun (WGS) entry which is preliminary data.</text>
</comment>
<feature type="domain" description="PAC" evidence="3">
    <location>
        <begin position="292"/>
        <end position="345"/>
    </location>
</feature>
<keyword evidence="1" id="KW-0472">Membrane</keyword>
<feature type="domain" description="GGDEF" evidence="4">
    <location>
        <begin position="377"/>
        <end position="519"/>
    </location>
</feature>
<keyword evidence="1" id="KW-0812">Transmembrane</keyword>
<dbReference type="InterPro" id="IPR035965">
    <property type="entry name" value="PAS-like_dom_sf"/>
</dbReference>
<reference evidence="5 6" key="1">
    <citation type="submission" date="2019-12" db="EMBL/GenBank/DDBJ databases">
        <title>Deinococcus sp. HMF7620 Genome sequencing and assembly.</title>
        <authorList>
            <person name="Kang H."/>
            <person name="Kim H."/>
            <person name="Joh K."/>
        </authorList>
    </citation>
    <scope>NUCLEOTIDE SEQUENCE [LARGE SCALE GENOMIC DNA]</scope>
    <source>
        <strain evidence="5 6">HMF7620</strain>
    </source>
</reference>
<evidence type="ECO:0000256" key="1">
    <source>
        <dbReference type="SAM" id="Phobius"/>
    </source>
</evidence>
<dbReference type="GO" id="GO:0043709">
    <property type="term" value="P:cell adhesion involved in single-species biofilm formation"/>
    <property type="evidence" value="ECO:0007669"/>
    <property type="project" value="TreeGrafter"/>
</dbReference>
<dbReference type="InterPro" id="IPR000700">
    <property type="entry name" value="PAS-assoc_C"/>
</dbReference>
<dbReference type="Pfam" id="PF08448">
    <property type="entry name" value="PAS_4"/>
    <property type="match status" value="1"/>
</dbReference>
<organism evidence="5 6">
    <name type="scientific">Deinococcus arboris</name>
    <dbReference type="NCBI Taxonomy" id="2682977"/>
    <lineage>
        <taxon>Bacteria</taxon>
        <taxon>Thermotogati</taxon>
        <taxon>Deinococcota</taxon>
        <taxon>Deinococci</taxon>
        <taxon>Deinococcales</taxon>
        <taxon>Deinococcaceae</taxon>
        <taxon>Deinococcus</taxon>
    </lineage>
</organism>
<feature type="transmembrane region" description="Helical" evidence="1">
    <location>
        <begin position="100"/>
        <end position="123"/>
    </location>
</feature>